<evidence type="ECO:0000256" key="9">
    <source>
        <dbReference type="ARBA" id="ARBA00023157"/>
    </source>
</evidence>
<keyword evidence="18" id="KW-1185">Reference proteome</keyword>
<feature type="region of interest" description="Disordered" evidence="13">
    <location>
        <begin position="364"/>
        <end position="384"/>
    </location>
</feature>
<keyword evidence="3" id="KW-1003">Cell membrane</keyword>
<dbReference type="PROSITE" id="PS50261">
    <property type="entry name" value="G_PROTEIN_RECEP_F2_4"/>
    <property type="match status" value="1"/>
</dbReference>
<dbReference type="PANTHER" id="PTHR45620:SF32">
    <property type="entry name" value="DIURETIC HORMONE 31 RECEPTOR, ISOFORM C"/>
    <property type="match status" value="1"/>
</dbReference>
<evidence type="ECO:0000256" key="7">
    <source>
        <dbReference type="ARBA" id="ARBA00023040"/>
    </source>
</evidence>
<keyword evidence="5" id="KW-0732">Signal</keyword>
<dbReference type="Gene3D" id="1.20.1070.10">
    <property type="entry name" value="Rhodopsin 7-helix transmembrane proteins"/>
    <property type="match status" value="1"/>
</dbReference>
<dbReference type="GO" id="GO:0005886">
    <property type="term" value="C:plasma membrane"/>
    <property type="evidence" value="ECO:0007669"/>
    <property type="project" value="UniProtKB-SubCell"/>
</dbReference>
<keyword evidence="9" id="KW-1015">Disulfide bond</keyword>
<keyword evidence="12" id="KW-0807">Transducer</keyword>
<keyword evidence="11" id="KW-0325">Glycoprotein</keyword>
<feature type="transmembrane region" description="Helical" evidence="14">
    <location>
        <begin position="276"/>
        <end position="296"/>
    </location>
</feature>
<evidence type="ECO:0000256" key="8">
    <source>
        <dbReference type="ARBA" id="ARBA00023136"/>
    </source>
</evidence>
<comment type="similarity">
    <text evidence="2">Belongs to the G-protein coupled receptor 2 family.</text>
</comment>
<name>A0A1D2MBQ2_ORCCI</name>
<organism evidence="17 18">
    <name type="scientific">Orchesella cincta</name>
    <name type="common">Springtail</name>
    <name type="synonym">Podura cincta</name>
    <dbReference type="NCBI Taxonomy" id="48709"/>
    <lineage>
        <taxon>Eukaryota</taxon>
        <taxon>Metazoa</taxon>
        <taxon>Ecdysozoa</taxon>
        <taxon>Arthropoda</taxon>
        <taxon>Hexapoda</taxon>
        <taxon>Collembola</taxon>
        <taxon>Entomobryomorpha</taxon>
        <taxon>Entomobryoidea</taxon>
        <taxon>Orchesellidae</taxon>
        <taxon>Orchesellinae</taxon>
        <taxon>Orchesella</taxon>
    </lineage>
</organism>
<evidence type="ECO:0000256" key="12">
    <source>
        <dbReference type="ARBA" id="ARBA00023224"/>
    </source>
</evidence>
<dbReference type="PROSITE" id="PS00650">
    <property type="entry name" value="G_PROTEIN_RECEP_F2_2"/>
    <property type="match status" value="1"/>
</dbReference>
<dbReference type="STRING" id="48709.A0A1D2MBQ2"/>
<evidence type="ECO:0000256" key="1">
    <source>
        <dbReference type="ARBA" id="ARBA00004651"/>
    </source>
</evidence>
<dbReference type="PRINTS" id="PR01350">
    <property type="entry name" value="CTRFAMILY"/>
</dbReference>
<dbReference type="OrthoDB" id="6160250at2759"/>
<dbReference type="Pfam" id="PF02793">
    <property type="entry name" value="HRM"/>
    <property type="match status" value="1"/>
</dbReference>
<dbReference type="GO" id="GO:0007188">
    <property type="term" value="P:adenylate cyclase-modulating G protein-coupled receptor signaling pathway"/>
    <property type="evidence" value="ECO:0007669"/>
    <property type="project" value="TreeGrafter"/>
</dbReference>
<keyword evidence="4 14" id="KW-0812">Transmembrane</keyword>
<dbReference type="EMBL" id="LJIJ01001981">
    <property type="protein sequence ID" value="ODM90415.1"/>
    <property type="molecule type" value="Genomic_DNA"/>
</dbReference>
<dbReference type="Gene3D" id="4.10.1240.10">
    <property type="entry name" value="GPCR, family 2, extracellular hormone receptor domain"/>
    <property type="match status" value="1"/>
</dbReference>
<feature type="domain" description="G-protein coupled receptors family 2 profile 1" evidence="15">
    <location>
        <begin position="1"/>
        <end position="74"/>
    </location>
</feature>
<dbReference type="GO" id="GO:0004948">
    <property type="term" value="F:calcitonin receptor activity"/>
    <property type="evidence" value="ECO:0007669"/>
    <property type="project" value="InterPro"/>
</dbReference>
<evidence type="ECO:0000256" key="6">
    <source>
        <dbReference type="ARBA" id="ARBA00022989"/>
    </source>
</evidence>
<keyword evidence="8 14" id="KW-0472">Membrane</keyword>
<evidence type="ECO:0000256" key="13">
    <source>
        <dbReference type="SAM" id="MobiDB-lite"/>
    </source>
</evidence>
<feature type="domain" description="G-protein coupled receptors family 2 profile 2" evidence="16">
    <location>
        <begin position="120"/>
        <end position="333"/>
    </location>
</feature>
<dbReference type="OMA" id="ATATYHC"/>
<dbReference type="Pfam" id="PF00002">
    <property type="entry name" value="7tm_2"/>
    <property type="match status" value="2"/>
</dbReference>
<proteinExistence type="inferred from homology"/>
<evidence type="ECO:0000256" key="2">
    <source>
        <dbReference type="ARBA" id="ARBA00005314"/>
    </source>
</evidence>
<dbReference type="PRINTS" id="PR00249">
    <property type="entry name" value="GPCRSECRETIN"/>
</dbReference>
<dbReference type="InterPro" id="IPR050332">
    <property type="entry name" value="GPCR_2"/>
</dbReference>
<dbReference type="InterPro" id="IPR036445">
    <property type="entry name" value="GPCR_2_extracell_dom_sf"/>
</dbReference>
<evidence type="ECO:0000313" key="17">
    <source>
        <dbReference type="EMBL" id="ODM90415.1"/>
    </source>
</evidence>
<evidence type="ECO:0000256" key="4">
    <source>
        <dbReference type="ARBA" id="ARBA00022692"/>
    </source>
</evidence>
<sequence length="384" mass="43874">MEKEVSYCPQTFDSWSCWNETPAGETAYAPCPWFVPGFEPSKFAYKECLEDGSWFKDSLTNQTWTNYTTCVNIEALLVSNYELKTLWVILRKVLPNVSVVSEVGNTVSVFVLILSLLIYCQFPSLSSPRATIHKHFLASFTIHNSLWLVWYRTVIKVITVDELNEVSTSTYSTSATRSLEGNRNYSKWFYIFGWLGPLIPLGLYAIIRATDADPNETKDCWIQDSKWSLLISVPECICLLACLVIVINIVRVQVMKFRFELSITESVASDRSIRKAALTTLILISLLGLEYVILPFKPDKKSNESEAATYNYVEELTTSLQGLAVSLILCFCKRQVRAIIKRYVCRTKRLQTWFMRTFMTNAKSGETRQNTRSTTMNLVSQNAQ</sequence>
<reference evidence="17 18" key="1">
    <citation type="journal article" date="2016" name="Genome Biol. Evol.">
        <title>Gene Family Evolution Reflects Adaptation to Soil Environmental Stressors in the Genome of the Collembolan Orchesella cincta.</title>
        <authorList>
            <person name="Faddeeva-Vakhrusheva A."/>
            <person name="Derks M.F."/>
            <person name="Anvar S.Y."/>
            <person name="Agamennone V."/>
            <person name="Suring W."/>
            <person name="Smit S."/>
            <person name="van Straalen N.M."/>
            <person name="Roelofs D."/>
        </authorList>
    </citation>
    <scope>NUCLEOTIDE SEQUENCE [LARGE SCALE GENOMIC DNA]</scope>
    <source>
        <tissue evidence="17">Mixed pool</tissue>
    </source>
</reference>
<evidence type="ECO:0000259" key="16">
    <source>
        <dbReference type="PROSITE" id="PS50261"/>
    </source>
</evidence>
<dbReference type="SMART" id="SM00008">
    <property type="entry name" value="HormR"/>
    <property type="match status" value="1"/>
</dbReference>
<dbReference type="PROSITE" id="PS00649">
    <property type="entry name" value="G_PROTEIN_RECEP_F2_1"/>
    <property type="match status" value="1"/>
</dbReference>
<dbReference type="SUPFAM" id="SSF111418">
    <property type="entry name" value="Hormone receptor domain"/>
    <property type="match status" value="1"/>
</dbReference>
<dbReference type="InterPro" id="IPR000832">
    <property type="entry name" value="GPCR_2_secretin-like"/>
</dbReference>
<evidence type="ECO:0000256" key="10">
    <source>
        <dbReference type="ARBA" id="ARBA00023170"/>
    </source>
</evidence>
<keyword evidence="10 17" id="KW-0675">Receptor</keyword>
<dbReference type="Proteomes" id="UP000094527">
    <property type="component" value="Unassembled WGS sequence"/>
</dbReference>
<feature type="transmembrane region" description="Helical" evidence="14">
    <location>
        <begin position="188"/>
        <end position="207"/>
    </location>
</feature>
<evidence type="ECO:0000256" key="5">
    <source>
        <dbReference type="ARBA" id="ARBA00022729"/>
    </source>
</evidence>
<accession>A0A1D2MBQ2</accession>
<gene>
    <name evidence="17" type="ORF">Ocin01_16269</name>
</gene>
<evidence type="ECO:0000259" key="15">
    <source>
        <dbReference type="PROSITE" id="PS50227"/>
    </source>
</evidence>
<keyword evidence="6 14" id="KW-1133">Transmembrane helix</keyword>
<comment type="caution">
    <text evidence="17">The sequence shown here is derived from an EMBL/GenBank/DDBJ whole genome shotgun (WGS) entry which is preliminary data.</text>
</comment>
<dbReference type="AlphaFoldDB" id="A0A1D2MBQ2"/>
<evidence type="ECO:0000256" key="3">
    <source>
        <dbReference type="ARBA" id="ARBA00022475"/>
    </source>
</evidence>
<evidence type="ECO:0000313" key="18">
    <source>
        <dbReference type="Proteomes" id="UP000094527"/>
    </source>
</evidence>
<dbReference type="PROSITE" id="PS50227">
    <property type="entry name" value="G_PROTEIN_RECEP_F2_3"/>
    <property type="match status" value="1"/>
</dbReference>
<dbReference type="InterPro" id="IPR017983">
    <property type="entry name" value="GPCR_2_secretin-like_CS"/>
</dbReference>
<protein>
    <submittedName>
        <fullName evidence="17">Calcitonin-like peptide type 1 receptor</fullName>
    </submittedName>
</protein>
<dbReference type="InterPro" id="IPR001879">
    <property type="entry name" value="GPCR_2_extracellular_dom"/>
</dbReference>
<evidence type="ECO:0000256" key="14">
    <source>
        <dbReference type="SAM" id="Phobius"/>
    </source>
</evidence>
<comment type="subcellular location">
    <subcellularLocation>
        <location evidence="1">Cell membrane</location>
        <topology evidence="1">Multi-pass membrane protein</topology>
    </subcellularLocation>
</comment>
<keyword evidence="7" id="KW-0297">G-protein coupled receptor</keyword>
<dbReference type="PANTHER" id="PTHR45620">
    <property type="entry name" value="PDF RECEPTOR-LIKE PROTEIN-RELATED"/>
    <property type="match status" value="1"/>
</dbReference>
<dbReference type="GO" id="GO:0007166">
    <property type="term" value="P:cell surface receptor signaling pathway"/>
    <property type="evidence" value="ECO:0007669"/>
    <property type="project" value="InterPro"/>
</dbReference>
<dbReference type="InterPro" id="IPR003287">
    <property type="entry name" value="GPCR_2_calcitonin_rcpt_fam"/>
</dbReference>
<evidence type="ECO:0000256" key="11">
    <source>
        <dbReference type="ARBA" id="ARBA00023180"/>
    </source>
</evidence>
<feature type="transmembrane region" description="Helical" evidence="14">
    <location>
        <begin position="316"/>
        <end position="332"/>
    </location>
</feature>
<dbReference type="InterPro" id="IPR017981">
    <property type="entry name" value="GPCR_2-like_7TM"/>
</dbReference>
<feature type="transmembrane region" description="Helical" evidence="14">
    <location>
        <begin position="227"/>
        <end position="250"/>
    </location>
</feature>